<proteinExistence type="predicted"/>
<evidence type="ECO:0000313" key="1">
    <source>
        <dbReference type="EMBL" id="GBN70875.1"/>
    </source>
</evidence>
<organism evidence="1 2">
    <name type="scientific">Araneus ventricosus</name>
    <name type="common">Orbweaver spider</name>
    <name type="synonym">Epeira ventricosa</name>
    <dbReference type="NCBI Taxonomy" id="182803"/>
    <lineage>
        <taxon>Eukaryota</taxon>
        <taxon>Metazoa</taxon>
        <taxon>Ecdysozoa</taxon>
        <taxon>Arthropoda</taxon>
        <taxon>Chelicerata</taxon>
        <taxon>Arachnida</taxon>
        <taxon>Araneae</taxon>
        <taxon>Araneomorphae</taxon>
        <taxon>Entelegynae</taxon>
        <taxon>Araneoidea</taxon>
        <taxon>Araneidae</taxon>
        <taxon>Araneus</taxon>
    </lineage>
</organism>
<protein>
    <submittedName>
        <fullName evidence="1">Uncharacterized protein</fullName>
    </submittedName>
</protein>
<comment type="caution">
    <text evidence="1">The sequence shown here is derived from an EMBL/GenBank/DDBJ whole genome shotgun (WGS) entry which is preliminary data.</text>
</comment>
<reference evidence="1 2" key="1">
    <citation type="journal article" date="2019" name="Sci. Rep.">
        <title>Orb-weaving spider Araneus ventricosus genome elucidates the spidroin gene catalogue.</title>
        <authorList>
            <person name="Kono N."/>
            <person name="Nakamura H."/>
            <person name="Ohtoshi R."/>
            <person name="Moran D.A.P."/>
            <person name="Shinohara A."/>
            <person name="Yoshida Y."/>
            <person name="Fujiwara M."/>
            <person name="Mori M."/>
            <person name="Tomita M."/>
            <person name="Arakawa K."/>
        </authorList>
    </citation>
    <scope>NUCLEOTIDE SEQUENCE [LARGE SCALE GENOMIC DNA]</scope>
</reference>
<name>A0A4Y2R7U1_ARAVE</name>
<dbReference type="AlphaFoldDB" id="A0A4Y2R7U1"/>
<keyword evidence="2" id="KW-1185">Reference proteome</keyword>
<dbReference type="EMBL" id="BGPR01015860">
    <property type="protein sequence ID" value="GBN70875.1"/>
    <property type="molecule type" value="Genomic_DNA"/>
</dbReference>
<sequence length="187" mass="21291">MYKLLQEVRNRRRNQNLDQLAARGCCSPALQLDFSISCLKFQLQTEDMQQFMTAELVDIPTSLQACPSPLQIPQNAEYFRMVSQIYVPSLRLVSGSVVSSKSKTRGRCNHLLSSRGKLTVRLKFDVRFPAKLAKITPTMKHSPKVRHLGWLRDLEKSAKLGIKREKNGGKEACKKYTIKLKNGILNE</sequence>
<accession>A0A4Y2R7U1</accession>
<evidence type="ECO:0000313" key="2">
    <source>
        <dbReference type="Proteomes" id="UP000499080"/>
    </source>
</evidence>
<dbReference type="Proteomes" id="UP000499080">
    <property type="component" value="Unassembled WGS sequence"/>
</dbReference>
<gene>
    <name evidence="1" type="ORF">AVEN_254681_1</name>
</gene>